<evidence type="ECO:0000256" key="2">
    <source>
        <dbReference type="ARBA" id="ARBA00004117"/>
    </source>
</evidence>
<dbReference type="NCBIfam" id="NF003676">
    <property type="entry name" value="PRK05303.1"/>
    <property type="match status" value="1"/>
</dbReference>
<comment type="subcellular location">
    <subcellularLocation>
        <location evidence="2 8">Bacterial flagellum basal body</location>
    </subcellularLocation>
</comment>
<dbReference type="Proteomes" id="UP000577362">
    <property type="component" value="Unassembled WGS sequence"/>
</dbReference>
<keyword evidence="9" id="KW-0282">Flagellum</keyword>
<evidence type="ECO:0000256" key="1">
    <source>
        <dbReference type="ARBA" id="ARBA00002591"/>
    </source>
</evidence>
<comment type="subunit">
    <text evidence="8">The basal body constitutes a major portion of the flagellar organelle and consists of four rings (L,P,S, and M) mounted on a central rod.</text>
</comment>
<dbReference type="Pfam" id="PF02119">
    <property type="entry name" value="FlgI"/>
    <property type="match status" value="1"/>
</dbReference>
<evidence type="ECO:0000313" key="9">
    <source>
        <dbReference type="EMBL" id="MBB4019803.1"/>
    </source>
</evidence>
<gene>
    <name evidence="8" type="primary">flgI</name>
    <name evidence="9" type="ORF">GGR16_004858</name>
</gene>
<keyword evidence="4 8" id="KW-0732">Signal</keyword>
<dbReference type="GO" id="GO:0009428">
    <property type="term" value="C:bacterial-type flagellum basal body, distal rod, P ring"/>
    <property type="evidence" value="ECO:0007669"/>
    <property type="project" value="InterPro"/>
</dbReference>
<dbReference type="GO" id="GO:0005198">
    <property type="term" value="F:structural molecule activity"/>
    <property type="evidence" value="ECO:0007669"/>
    <property type="project" value="InterPro"/>
</dbReference>
<keyword evidence="9" id="KW-0966">Cell projection</keyword>
<dbReference type="InterPro" id="IPR001782">
    <property type="entry name" value="Flag_FlgI"/>
</dbReference>
<dbReference type="AlphaFoldDB" id="A0A840C4N2"/>
<evidence type="ECO:0000256" key="6">
    <source>
        <dbReference type="ARBA" id="ARBA00023143"/>
    </source>
</evidence>
<dbReference type="PRINTS" id="PR01010">
    <property type="entry name" value="FLGPRINGFLGI"/>
</dbReference>
<accession>A0A840C4N2</accession>
<dbReference type="GO" id="GO:0030288">
    <property type="term" value="C:outer membrane-bounded periplasmic space"/>
    <property type="evidence" value="ECO:0007669"/>
    <property type="project" value="InterPro"/>
</dbReference>
<keyword evidence="9" id="KW-0969">Cilium</keyword>
<name>A0A840C4N2_9HYPH</name>
<proteinExistence type="inferred from homology"/>
<dbReference type="GO" id="GO:0071973">
    <property type="term" value="P:bacterial-type flagellum-dependent cell motility"/>
    <property type="evidence" value="ECO:0007669"/>
    <property type="project" value="InterPro"/>
</dbReference>
<protein>
    <recommendedName>
        <fullName evidence="3 8">Flagellar P-ring protein</fullName>
    </recommendedName>
    <alternativeName>
        <fullName evidence="7 8">Basal body P-ring protein</fullName>
    </alternativeName>
</protein>
<dbReference type="PANTHER" id="PTHR30381">
    <property type="entry name" value="FLAGELLAR P-RING PERIPLASMIC PROTEIN FLGI"/>
    <property type="match status" value="1"/>
</dbReference>
<keyword evidence="10" id="KW-1185">Reference proteome</keyword>
<comment type="similarity">
    <text evidence="8">Belongs to the FlgI family.</text>
</comment>
<feature type="chain" id="PRO_5033185308" description="Flagellar P-ring protein" evidence="8">
    <location>
        <begin position="25"/>
        <end position="370"/>
    </location>
</feature>
<evidence type="ECO:0000256" key="3">
    <source>
        <dbReference type="ARBA" id="ARBA00019515"/>
    </source>
</evidence>
<dbReference type="RefSeq" id="WP_019402936.1">
    <property type="nucleotide sequence ID" value="NZ_JACIEN010000008.1"/>
</dbReference>
<evidence type="ECO:0000256" key="7">
    <source>
        <dbReference type="ARBA" id="ARBA00032344"/>
    </source>
</evidence>
<dbReference type="EMBL" id="JACIEN010000008">
    <property type="protein sequence ID" value="MBB4019803.1"/>
    <property type="molecule type" value="Genomic_DNA"/>
</dbReference>
<evidence type="ECO:0000256" key="4">
    <source>
        <dbReference type="ARBA" id="ARBA00022729"/>
    </source>
</evidence>
<dbReference type="HAMAP" id="MF_00416">
    <property type="entry name" value="FlgI"/>
    <property type="match status" value="1"/>
</dbReference>
<evidence type="ECO:0000256" key="5">
    <source>
        <dbReference type="ARBA" id="ARBA00022764"/>
    </source>
</evidence>
<reference evidence="9 10" key="1">
    <citation type="submission" date="2020-08" db="EMBL/GenBank/DDBJ databases">
        <title>Genomic Encyclopedia of Type Strains, Phase IV (KMG-IV): sequencing the most valuable type-strain genomes for metagenomic binning, comparative biology and taxonomic classification.</title>
        <authorList>
            <person name="Goeker M."/>
        </authorList>
    </citation>
    <scope>NUCLEOTIDE SEQUENCE [LARGE SCALE GENOMIC DNA]</scope>
    <source>
        <strain evidence="9 10">DSM 103737</strain>
    </source>
</reference>
<evidence type="ECO:0000313" key="10">
    <source>
        <dbReference type="Proteomes" id="UP000577362"/>
    </source>
</evidence>
<evidence type="ECO:0000256" key="8">
    <source>
        <dbReference type="HAMAP-Rule" id="MF_00416"/>
    </source>
</evidence>
<dbReference type="NCBIfam" id="NF009430">
    <property type="entry name" value="PRK12789.1"/>
    <property type="match status" value="1"/>
</dbReference>
<feature type="signal peptide" evidence="8">
    <location>
        <begin position="1"/>
        <end position="24"/>
    </location>
</feature>
<comment type="caution">
    <text evidence="9">The sequence shown here is derived from an EMBL/GenBank/DDBJ whole genome shotgun (WGS) entry which is preliminary data.</text>
</comment>
<sequence precursor="true">MKRLVLAIAACLAGALTLAGPAPAATRIKDIASIQGVRDNQLIGYGLVMGLSGTGDTLRNSPFTEQSLQSMLDYMGVNVRGSNLRTRNVAAVMVTANIPAFAGVGSRIDVTVSSMGDATSLRGGTLLVTPLTGGDAQVYAVAQGPIAVSGFSAQGEAETLTQGVPTAGRIPNGALVERTVPGGLRDIGRLVLELHNPDFRTAASIADAINAYSMRRFGRRVAGERDFRSVVLERPANINPARFIAEIGELRVAPDTPARVVIDQRTGTVVIGADVQISTVAVTHGNLTVRVTETPMVSQPEPFAEGATVVVPRTEIQAREQTGRVGIIEGSNLQTLVRGLNQVGLKPSDIISILQAIKTSGALQADLVVQ</sequence>
<dbReference type="PANTHER" id="PTHR30381:SF0">
    <property type="entry name" value="FLAGELLAR P-RING PROTEIN"/>
    <property type="match status" value="1"/>
</dbReference>
<keyword evidence="6 8" id="KW-0975">Bacterial flagellum</keyword>
<comment type="function">
    <text evidence="1 8">Assembles around the rod to form the L-ring and probably protects the motor/basal body from shearing forces during rotation.</text>
</comment>
<organism evidence="9 10">
    <name type="scientific">Chelatococcus caeni</name>
    <dbReference type="NCBI Taxonomy" id="1348468"/>
    <lineage>
        <taxon>Bacteria</taxon>
        <taxon>Pseudomonadati</taxon>
        <taxon>Pseudomonadota</taxon>
        <taxon>Alphaproteobacteria</taxon>
        <taxon>Hyphomicrobiales</taxon>
        <taxon>Chelatococcaceae</taxon>
        <taxon>Chelatococcus</taxon>
    </lineage>
</organism>
<keyword evidence="5" id="KW-0574">Periplasm</keyword>